<name>A0ABR0G298_9PEZI</name>
<gene>
    <name evidence="2" type="ORF">QC762_704735</name>
</gene>
<keyword evidence="1" id="KW-0472">Membrane</keyword>
<evidence type="ECO:0000313" key="2">
    <source>
        <dbReference type="EMBL" id="KAK4649827.1"/>
    </source>
</evidence>
<dbReference type="RefSeq" id="XP_062738802.1">
    <property type="nucleotide sequence ID" value="XM_062893328.1"/>
</dbReference>
<dbReference type="EMBL" id="JAFFHA010000009">
    <property type="protein sequence ID" value="KAK4649827.1"/>
    <property type="molecule type" value="Genomic_DNA"/>
</dbReference>
<dbReference type="GeneID" id="87913235"/>
<evidence type="ECO:0000313" key="3">
    <source>
        <dbReference type="Proteomes" id="UP001323405"/>
    </source>
</evidence>
<proteinExistence type="predicted"/>
<reference evidence="2 3" key="1">
    <citation type="journal article" date="2023" name="bioRxiv">
        <title>High-quality genome assemblies of four members of thePodospora anserinaspecies complex.</title>
        <authorList>
            <person name="Ament-Velasquez S.L."/>
            <person name="Vogan A.A."/>
            <person name="Wallerman O."/>
            <person name="Hartmann F."/>
            <person name="Gautier V."/>
            <person name="Silar P."/>
            <person name="Giraud T."/>
            <person name="Johannesson H."/>
        </authorList>
    </citation>
    <scope>NUCLEOTIDE SEQUENCE [LARGE SCALE GENOMIC DNA]</scope>
    <source>
        <strain evidence="2 3">CBS 415.72m</strain>
    </source>
</reference>
<keyword evidence="1" id="KW-1133">Transmembrane helix</keyword>
<sequence length="291" mass="33273">MSVNRRKVATISGVRSKLERYCHHGDKMRENNLSHDELMLMCQERPNYCSLGKVLRQRLLIFLKTEPEEAAIWRRTLTDKFPEWLDLPYKQEDGPQHFLHDWEIFKSLGWIGECPLRPGILPATEQGSSDKMTLPDTQLDRLVAVNILVESLVRDRLKEERRTADDCRYVNAADHQIQWPSRLSSWHRKQSQAKAPARQQSLEESEHASRRTPESLTCYSCFKTHLNKGFPVCPTSSTAPIRVRSSTIRDPSRESAQASTTDLCVLIIVVIGIQSRFCFTGVVVTIVIASG</sequence>
<evidence type="ECO:0000256" key="1">
    <source>
        <dbReference type="SAM" id="Phobius"/>
    </source>
</evidence>
<accession>A0ABR0G298</accession>
<protein>
    <submittedName>
        <fullName evidence="2">Uncharacterized protein</fullName>
    </submittedName>
</protein>
<feature type="transmembrane region" description="Helical" evidence="1">
    <location>
        <begin position="263"/>
        <end position="289"/>
    </location>
</feature>
<organism evidence="2 3">
    <name type="scientific">Podospora pseudocomata</name>
    <dbReference type="NCBI Taxonomy" id="2093779"/>
    <lineage>
        <taxon>Eukaryota</taxon>
        <taxon>Fungi</taxon>
        <taxon>Dikarya</taxon>
        <taxon>Ascomycota</taxon>
        <taxon>Pezizomycotina</taxon>
        <taxon>Sordariomycetes</taxon>
        <taxon>Sordariomycetidae</taxon>
        <taxon>Sordariales</taxon>
        <taxon>Podosporaceae</taxon>
        <taxon>Podospora</taxon>
    </lineage>
</organism>
<keyword evidence="3" id="KW-1185">Reference proteome</keyword>
<comment type="caution">
    <text evidence="2">The sequence shown here is derived from an EMBL/GenBank/DDBJ whole genome shotgun (WGS) entry which is preliminary data.</text>
</comment>
<keyword evidence="1" id="KW-0812">Transmembrane</keyword>
<dbReference type="Proteomes" id="UP001323405">
    <property type="component" value="Unassembled WGS sequence"/>
</dbReference>